<dbReference type="Proteomes" id="UP000663859">
    <property type="component" value="Unassembled WGS sequence"/>
</dbReference>
<comment type="caution">
    <text evidence="1">The sequence shown here is derived from an EMBL/GenBank/DDBJ whole genome shotgun (WGS) entry which is preliminary data.</text>
</comment>
<dbReference type="AlphaFoldDB" id="A0A8J2BQ24"/>
<evidence type="ECO:0000313" key="2">
    <source>
        <dbReference type="Proteomes" id="UP000663859"/>
    </source>
</evidence>
<accession>A0A8J2BQ24</accession>
<dbReference type="EMBL" id="CAJNOB010000045">
    <property type="protein sequence ID" value="CAF0702541.1"/>
    <property type="molecule type" value="Genomic_DNA"/>
</dbReference>
<proteinExistence type="predicted"/>
<evidence type="ECO:0000313" key="1">
    <source>
        <dbReference type="EMBL" id="CAF0702541.1"/>
    </source>
</evidence>
<sequence length="39" mass="4460">MEGSQRGFIGRVSYPKVGAILVKWCNRLMCLGLEYWKAV</sequence>
<keyword evidence="2" id="KW-1185">Reference proteome</keyword>
<name>A0A8J2BQ24_9BACT</name>
<gene>
    <name evidence="1" type="ORF">MPNT_50109</name>
</gene>
<organism evidence="1 2">
    <name type="scientific">Candidatus Methylacidithermus pantelleriae</name>
    <dbReference type="NCBI Taxonomy" id="2744239"/>
    <lineage>
        <taxon>Bacteria</taxon>
        <taxon>Pseudomonadati</taxon>
        <taxon>Verrucomicrobiota</taxon>
        <taxon>Methylacidiphilae</taxon>
        <taxon>Methylacidiphilales</taxon>
        <taxon>Methylacidiphilaceae</taxon>
        <taxon>Candidatus Methylacidithermus</taxon>
    </lineage>
</organism>
<protein>
    <submittedName>
        <fullName evidence="1">Uncharacterized protein</fullName>
    </submittedName>
</protein>
<reference evidence="1" key="1">
    <citation type="submission" date="2021-02" db="EMBL/GenBank/DDBJ databases">
        <authorList>
            <person name="Cremers G."/>
            <person name="Picone N."/>
        </authorList>
    </citation>
    <scope>NUCLEOTIDE SEQUENCE</scope>
    <source>
        <strain evidence="1">PQ17</strain>
    </source>
</reference>